<dbReference type="EMBL" id="CAJEWN010001045">
    <property type="protein sequence ID" value="CAD2193631.1"/>
    <property type="molecule type" value="Genomic_DNA"/>
</dbReference>
<comment type="caution">
    <text evidence="2">The sequence shown here is derived from an EMBL/GenBank/DDBJ whole genome shotgun (WGS) entry which is preliminary data.</text>
</comment>
<proteinExistence type="predicted"/>
<evidence type="ECO:0000313" key="3">
    <source>
        <dbReference type="Proteomes" id="UP000580250"/>
    </source>
</evidence>
<accession>A0A6V7X2Q5</accession>
<evidence type="ECO:0000313" key="1">
    <source>
        <dbReference type="EMBL" id="CAD2176401.1"/>
    </source>
</evidence>
<gene>
    <name evidence="1" type="ORF">MENT_LOCUS28212</name>
    <name evidence="2" type="ORF">MENT_LOCUS46593</name>
</gene>
<dbReference type="EMBL" id="CAJEWN010000276">
    <property type="protein sequence ID" value="CAD2176401.1"/>
    <property type="molecule type" value="Genomic_DNA"/>
</dbReference>
<dbReference type="AlphaFoldDB" id="A0A6V7X2Q5"/>
<sequence>MDKKFEEEKFKWPRLWSPSKFSPSPAPQLPEHKYKIPDTAPKGIFQIFAEENPYMATGIVLGTLGLIIQYCRKY</sequence>
<dbReference type="Proteomes" id="UP000580250">
    <property type="component" value="Unassembled WGS sequence"/>
</dbReference>
<evidence type="ECO:0000313" key="2">
    <source>
        <dbReference type="EMBL" id="CAD2193631.1"/>
    </source>
</evidence>
<reference evidence="2 3" key="1">
    <citation type="submission" date="2020-08" db="EMBL/GenBank/DDBJ databases">
        <authorList>
            <person name="Koutsovoulos G."/>
            <person name="Danchin GJ E."/>
        </authorList>
    </citation>
    <scope>NUCLEOTIDE SEQUENCE [LARGE SCALE GENOMIC DNA]</scope>
</reference>
<name>A0A6V7X2Q5_MELEN</name>
<organism evidence="2 3">
    <name type="scientific">Meloidogyne enterolobii</name>
    <name type="common">Root-knot nematode worm</name>
    <name type="synonym">Meloidogyne mayaguensis</name>
    <dbReference type="NCBI Taxonomy" id="390850"/>
    <lineage>
        <taxon>Eukaryota</taxon>
        <taxon>Metazoa</taxon>
        <taxon>Ecdysozoa</taxon>
        <taxon>Nematoda</taxon>
        <taxon>Chromadorea</taxon>
        <taxon>Rhabditida</taxon>
        <taxon>Tylenchina</taxon>
        <taxon>Tylenchomorpha</taxon>
        <taxon>Tylenchoidea</taxon>
        <taxon>Meloidogynidae</taxon>
        <taxon>Meloidogyninae</taxon>
        <taxon>Meloidogyne</taxon>
    </lineage>
</organism>
<protein>
    <submittedName>
        <fullName evidence="2">Uncharacterized protein</fullName>
    </submittedName>
</protein>